<dbReference type="Pfam" id="PF25046">
    <property type="entry name" value="DUF7790"/>
    <property type="match status" value="1"/>
</dbReference>
<protein>
    <recommendedName>
        <fullName evidence="1">DUF7790 domain-containing protein</fullName>
    </recommendedName>
</protein>
<dbReference type="RefSeq" id="WP_006869563.1">
    <property type="nucleotide sequence ID" value="NZ_JH413801.1"/>
</dbReference>
<dbReference type="Proteomes" id="UP000002770">
    <property type="component" value="Unassembled WGS sequence"/>
</dbReference>
<evidence type="ECO:0000313" key="2">
    <source>
        <dbReference type="EMBL" id="EHL32217.1"/>
    </source>
</evidence>
<evidence type="ECO:0000313" key="3">
    <source>
        <dbReference type="Proteomes" id="UP000002770"/>
    </source>
</evidence>
<dbReference type="HOGENOM" id="CLU_923745_0_0_6"/>
<sequence length="312" mass="35651">MYIISNERKVDKIIEHLRNKKLPPNNTKKQSALIIGEGSVTSMLPELSTLCDRIILADMNQPVIEHNQLMIELLLRSKNRAQFKSLYKKNAGEYTYYMLEEYERSGDWGQLGFKKLLTRAQDLGNEFFLSSEERFLHCKNAAEQLKIEPLNINAFDLEQVKQLKQKLIRNNSSISVINVTNLYEWDANINALNCKKGAEWQPNNNVANMLNLLLDSASEHIILYSAYEKKDDQLLVAKIHTTINDYLYEADQAVQAQILASDKSLQKSCDSRVSQSQSTLYGKRSFAIQTDALKKNNEISVAPLSKICISKK</sequence>
<name>G9EK66_9GAMM</name>
<keyword evidence="3" id="KW-1185">Reference proteome</keyword>
<dbReference type="EMBL" id="JH413801">
    <property type="protein sequence ID" value="EHL32217.1"/>
    <property type="molecule type" value="Genomic_DNA"/>
</dbReference>
<accession>G9EK66</accession>
<dbReference type="InParanoid" id="G9EK66"/>
<feature type="domain" description="DUF7790" evidence="1">
    <location>
        <begin position="2"/>
        <end position="185"/>
    </location>
</feature>
<dbReference type="InterPro" id="IPR056692">
    <property type="entry name" value="DUF7790"/>
</dbReference>
<dbReference type="OrthoDB" id="9800461at2"/>
<reference evidence="2 3" key="1">
    <citation type="journal article" date="2011" name="BMC Genomics">
        <title>Insight into cross-talk between intra-amoebal pathogens.</title>
        <authorList>
            <person name="Gimenez G."/>
            <person name="Bertelli C."/>
            <person name="Moliner C."/>
            <person name="Robert C."/>
            <person name="Raoult D."/>
            <person name="Fournier P.E."/>
            <person name="Greub G."/>
        </authorList>
    </citation>
    <scope>NUCLEOTIDE SEQUENCE [LARGE SCALE GENOMIC DNA]</scope>
    <source>
        <strain evidence="2 3">LLAP12</strain>
    </source>
</reference>
<gene>
    <name evidence="2" type="ORF">LDG_5589</name>
</gene>
<proteinExistence type="predicted"/>
<evidence type="ECO:0000259" key="1">
    <source>
        <dbReference type="Pfam" id="PF25046"/>
    </source>
</evidence>
<organism evidence="2 3">
    <name type="scientific">Legionella drancourtii LLAP12</name>
    <dbReference type="NCBI Taxonomy" id="658187"/>
    <lineage>
        <taxon>Bacteria</taxon>
        <taxon>Pseudomonadati</taxon>
        <taxon>Pseudomonadota</taxon>
        <taxon>Gammaproteobacteria</taxon>
        <taxon>Legionellales</taxon>
        <taxon>Legionellaceae</taxon>
        <taxon>Legionella</taxon>
    </lineage>
</organism>
<dbReference type="AlphaFoldDB" id="G9EK66"/>